<evidence type="ECO:0000313" key="3">
    <source>
        <dbReference type="Proteomes" id="UP001634007"/>
    </source>
</evidence>
<protein>
    <recommendedName>
        <fullName evidence="1">DOG1 domain-containing protein</fullName>
    </recommendedName>
</protein>
<keyword evidence="3" id="KW-1185">Reference proteome</keyword>
<sequence>MSAHLFNLRTAPVPNFPLSYDSRSPPHMETFEAFFEDWLAQQEAFLDQLLLRASAREGQSCPRHDHRGDGDGDGDGEADRALIEQVLGHYQRFYEEKTRVAREDAFLFFSAPWLTSFERTFLWIGDFKPTLLFRFLGSAVDGLTAAQSEEVERMGAETRWRERELTEAMARVQESVAAPPLLCLLRASAGQPPRDGELCALEAAMAQLKEAMVAVLEDANALRAATGRRLMEVLSPVQTVKLLAVVAQFQVRIRWWGKQRAASAALR</sequence>
<name>A0ABD3K389_EUCGL</name>
<dbReference type="InterPro" id="IPR025422">
    <property type="entry name" value="TGA_domain"/>
</dbReference>
<reference evidence="2 3" key="1">
    <citation type="submission" date="2024-11" db="EMBL/GenBank/DDBJ databases">
        <title>Chromosome-level genome assembly of Eucalyptus globulus Labill. provides insights into its genome evolution.</title>
        <authorList>
            <person name="Li X."/>
        </authorList>
    </citation>
    <scope>NUCLEOTIDE SEQUENCE [LARGE SCALE GENOMIC DNA]</scope>
    <source>
        <strain evidence="2">CL2024</strain>
        <tissue evidence="2">Fresh tender leaves</tissue>
    </source>
</reference>
<comment type="caution">
    <text evidence="2">The sequence shown here is derived from an EMBL/GenBank/DDBJ whole genome shotgun (WGS) entry which is preliminary data.</text>
</comment>
<evidence type="ECO:0000259" key="1">
    <source>
        <dbReference type="PROSITE" id="PS51806"/>
    </source>
</evidence>
<dbReference type="PROSITE" id="PS51806">
    <property type="entry name" value="DOG1"/>
    <property type="match status" value="1"/>
</dbReference>
<gene>
    <name evidence="2" type="ORF">ACJRO7_022526</name>
</gene>
<dbReference type="Proteomes" id="UP001634007">
    <property type="component" value="Unassembled WGS sequence"/>
</dbReference>
<evidence type="ECO:0000313" key="2">
    <source>
        <dbReference type="EMBL" id="KAL3733014.1"/>
    </source>
</evidence>
<dbReference type="EMBL" id="JBJKBG010000006">
    <property type="protein sequence ID" value="KAL3733014.1"/>
    <property type="molecule type" value="Genomic_DNA"/>
</dbReference>
<dbReference type="PANTHER" id="PTHR46354:SF1">
    <property type="entry name" value="PROTEIN RESPONSE TO ABA AND SALT 1-RELATED"/>
    <property type="match status" value="1"/>
</dbReference>
<organism evidence="2 3">
    <name type="scientific">Eucalyptus globulus</name>
    <name type="common">Tasmanian blue gum</name>
    <dbReference type="NCBI Taxonomy" id="34317"/>
    <lineage>
        <taxon>Eukaryota</taxon>
        <taxon>Viridiplantae</taxon>
        <taxon>Streptophyta</taxon>
        <taxon>Embryophyta</taxon>
        <taxon>Tracheophyta</taxon>
        <taxon>Spermatophyta</taxon>
        <taxon>Magnoliopsida</taxon>
        <taxon>eudicotyledons</taxon>
        <taxon>Gunneridae</taxon>
        <taxon>Pentapetalae</taxon>
        <taxon>rosids</taxon>
        <taxon>malvids</taxon>
        <taxon>Myrtales</taxon>
        <taxon>Myrtaceae</taxon>
        <taxon>Myrtoideae</taxon>
        <taxon>Eucalypteae</taxon>
        <taxon>Eucalyptus</taxon>
    </lineage>
</organism>
<proteinExistence type="predicted"/>
<dbReference type="PANTHER" id="PTHR46354">
    <property type="entry name" value="DOG1 DOMAIN-CONTAINING PROTEIN"/>
    <property type="match status" value="1"/>
</dbReference>
<accession>A0ABD3K389</accession>
<dbReference type="Pfam" id="PF14144">
    <property type="entry name" value="DOG1"/>
    <property type="match status" value="1"/>
</dbReference>
<dbReference type="AlphaFoldDB" id="A0ABD3K389"/>
<dbReference type="InterPro" id="IPR051886">
    <property type="entry name" value="Seed_Dev/Stress_Resp_Reg"/>
</dbReference>
<feature type="domain" description="DOG1" evidence="1">
    <location>
        <begin position="28"/>
        <end position="263"/>
    </location>
</feature>